<keyword evidence="3" id="KW-1185">Reference proteome</keyword>
<dbReference type="Proteomes" id="UP000625711">
    <property type="component" value="Unassembled WGS sequence"/>
</dbReference>
<gene>
    <name evidence="2" type="ORF">GWI33_006315</name>
</gene>
<organism evidence="2 3">
    <name type="scientific">Rhynchophorus ferrugineus</name>
    <name type="common">Red palm weevil</name>
    <name type="synonym">Curculio ferrugineus</name>
    <dbReference type="NCBI Taxonomy" id="354439"/>
    <lineage>
        <taxon>Eukaryota</taxon>
        <taxon>Metazoa</taxon>
        <taxon>Ecdysozoa</taxon>
        <taxon>Arthropoda</taxon>
        <taxon>Hexapoda</taxon>
        <taxon>Insecta</taxon>
        <taxon>Pterygota</taxon>
        <taxon>Neoptera</taxon>
        <taxon>Endopterygota</taxon>
        <taxon>Coleoptera</taxon>
        <taxon>Polyphaga</taxon>
        <taxon>Cucujiformia</taxon>
        <taxon>Curculionidae</taxon>
        <taxon>Dryophthorinae</taxon>
        <taxon>Rhynchophorus</taxon>
    </lineage>
</organism>
<sequence>MVMGLGVSGTDSSSKAVSDLDHEGVHPTPDEEFFGHGQGVGSPKSPHFAIAPLAHLPRFVNVLERRNTS</sequence>
<proteinExistence type="predicted"/>
<dbReference type="AlphaFoldDB" id="A0A834IHV8"/>
<evidence type="ECO:0000313" key="2">
    <source>
        <dbReference type="EMBL" id="KAF7280189.1"/>
    </source>
</evidence>
<name>A0A834IHV8_RHYFE</name>
<accession>A0A834IHV8</accession>
<dbReference type="EMBL" id="JAACXV010000317">
    <property type="protein sequence ID" value="KAF7280189.1"/>
    <property type="molecule type" value="Genomic_DNA"/>
</dbReference>
<feature type="compositionally biased region" description="Basic and acidic residues" evidence="1">
    <location>
        <begin position="18"/>
        <end position="29"/>
    </location>
</feature>
<protein>
    <submittedName>
        <fullName evidence="2">Uncharacterized protein</fullName>
    </submittedName>
</protein>
<reference evidence="2" key="1">
    <citation type="submission" date="2020-08" db="EMBL/GenBank/DDBJ databases">
        <title>Genome sequencing and assembly of the red palm weevil Rhynchophorus ferrugineus.</title>
        <authorList>
            <person name="Dias G.B."/>
            <person name="Bergman C.M."/>
            <person name="Manee M."/>
        </authorList>
    </citation>
    <scope>NUCLEOTIDE SEQUENCE</scope>
    <source>
        <strain evidence="2">AA-2017</strain>
        <tissue evidence="2">Whole larva</tissue>
    </source>
</reference>
<comment type="caution">
    <text evidence="2">The sequence shown here is derived from an EMBL/GenBank/DDBJ whole genome shotgun (WGS) entry which is preliminary data.</text>
</comment>
<evidence type="ECO:0000313" key="3">
    <source>
        <dbReference type="Proteomes" id="UP000625711"/>
    </source>
</evidence>
<evidence type="ECO:0000256" key="1">
    <source>
        <dbReference type="SAM" id="MobiDB-lite"/>
    </source>
</evidence>
<feature type="region of interest" description="Disordered" evidence="1">
    <location>
        <begin position="1"/>
        <end position="46"/>
    </location>
</feature>